<organism evidence="8 9">
    <name type="scientific">Limulus polyphemus</name>
    <name type="common">Atlantic horseshoe crab</name>
    <dbReference type="NCBI Taxonomy" id="6850"/>
    <lineage>
        <taxon>Eukaryota</taxon>
        <taxon>Metazoa</taxon>
        <taxon>Ecdysozoa</taxon>
        <taxon>Arthropoda</taxon>
        <taxon>Chelicerata</taxon>
        <taxon>Merostomata</taxon>
        <taxon>Xiphosura</taxon>
        <taxon>Limulidae</taxon>
        <taxon>Limulus</taxon>
    </lineage>
</organism>
<evidence type="ECO:0000313" key="9">
    <source>
        <dbReference type="RefSeq" id="XP_013774604.1"/>
    </source>
</evidence>
<dbReference type="Pfam" id="PF18044">
    <property type="entry name" value="zf-CCCH_4"/>
    <property type="match status" value="1"/>
</dbReference>
<feature type="signal peptide" evidence="6">
    <location>
        <begin position="1"/>
        <end position="18"/>
    </location>
</feature>
<dbReference type="PANTHER" id="PTHR46582">
    <property type="entry name" value="ZINC FINGER CCCH DOMAIN-CONTAINING PROTEIN 18"/>
    <property type="match status" value="1"/>
</dbReference>
<feature type="compositionally biased region" description="Basic and acidic residues" evidence="5">
    <location>
        <begin position="116"/>
        <end position="133"/>
    </location>
</feature>
<sequence>MFVFLLCLKFSLSFVTKSVSLISVMDQDDERNNEVDSIDEKPSSEKGSVDGMEDVSDEESNSESDSGGEASSSGDDDNKQSRSDESEESDGSDTSRERRNRKQRSIPFKFESSQENTKDKFIQKRNSKDYKSVEEISTTVDNETLENIKDCENSFSENSSQNENDESVLNYAKETKDLDESIVKIKSRTRKDENNKANLSDVHVHAPDGELDFEEEVHEDEQEVDEVINKEIEVEKKETKETGEKSEEGEADDDDGEVSDDDDLEEGEVKEGSGGRKAQPRPVCRFFNKGQCTWGTSCRFIHPGINDKGNYNMFAGPKPVPLGPGNIMMAGGGPPPPPMMGPGPGLGPGPIGPPRMGMMPGPGGPELPPLPPPPLPPPFMEELPPVESAWERGLRHAKELMKKANRRKEQEPDFEEKRLNLSLDVNDRFPDYDKENDVYGRSPPRKHGGEMVYYGGYGNGPENFELMEREARDFWRGRYENFEVRWSRPEFEYRDPREKDRSKNYRRSFEREKPIRMSPERERWRDDRHVEASVPRTRGDEWRDPWRRSKSPKGRRSHSRGRSRRSYSSGSSRSRSSRSSRSSSYSYSRSSSKSSVYSSGRRSPRQHSFSKSRSRSRSPYSSSPPKSRPVFRSGPKRRSPPLRPPVKQQYRPRPSPTYERKKPVSQPQNSVPQPPQLKEGHFKQKSDLPRPTRRTKSRSFSGTSLSRSRSVSR</sequence>
<name>A0ABM1B4F6_LIMPO</name>
<dbReference type="PANTHER" id="PTHR46582:SF1">
    <property type="entry name" value="ZINC FINGER CCCH DOMAIN-CONTAINING PROTEIN 18"/>
    <property type="match status" value="1"/>
</dbReference>
<keyword evidence="8" id="KW-1185">Reference proteome</keyword>
<feature type="compositionally biased region" description="Acidic residues" evidence="5">
    <location>
        <begin position="249"/>
        <end position="266"/>
    </location>
</feature>
<feature type="compositionally biased region" description="Basic residues" evidence="5">
    <location>
        <begin position="548"/>
        <end position="565"/>
    </location>
</feature>
<dbReference type="GeneID" id="106459522"/>
<dbReference type="InterPro" id="IPR041367">
    <property type="entry name" value="Znf-CCCH_4"/>
</dbReference>
<evidence type="ECO:0000256" key="4">
    <source>
        <dbReference type="PROSITE-ProRule" id="PRU00723"/>
    </source>
</evidence>
<dbReference type="Gene3D" id="4.10.1000.10">
    <property type="entry name" value="Zinc finger, CCCH-type"/>
    <property type="match status" value="1"/>
</dbReference>
<feature type="compositionally biased region" description="Basic residues" evidence="5">
    <location>
        <begin position="602"/>
        <end position="616"/>
    </location>
</feature>
<feature type="compositionally biased region" description="Acidic residues" evidence="5">
    <location>
        <begin position="51"/>
        <end position="62"/>
    </location>
</feature>
<gene>
    <name evidence="9" type="primary">LOC106459522</name>
</gene>
<dbReference type="PROSITE" id="PS50103">
    <property type="entry name" value="ZF_C3H1"/>
    <property type="match status" value="1"/>
</dbReference>
<feature type="compositionally biased region" description="Pro residues" evidence="5">
    <location>
        <begin position="341"/>
        <end position="353"/>
    </location>
</feature>
<keyword evidence="6" id="KW-0732">Signal</keyword>
<dbReference type="SMART" id="SM00356">
    <property type="entry name" value="ZnF_C3H1"/>
    <property type="match status" value="1"/>
</dbReference>
<feature type="compositionally biased region" description="Basic and acidic residues" evidence="5">
    <location>
        <begin position="493"/>
        <end position="547"/>
    </location>
</feature>
<feature type="compositionally biased region" description="Low complexity" evidence="5">
    <location>
        <begin position="698"/>
        <end position="713"/>
    </location>
</feature>
<evidence type="ECO:0000256" key="5">
    <source>
        <dbReference type="SAM" id="MobiDB-lite"/>
    </source>
</evidence>
<evidence type="ECO:0000256" key="3">
    <source>
        <dbReference type="ARBA" id="ARBA00022833"/>
    </source>
</evidence>
<feature type="region of interest" description="Disordered" evidence="5">
    <location>
        <begin position="341"/>
        <end position="373"/>
    </location>
</feature>
<feature type="region of interest" description="Disordered" evidence="5">
    <location>
        <begin position="185"/>
        <end position="282"/>
    </location>
</feature>
<accession>A0ABM1B4F6</accession>
<proteinExistence type="predicted"/>
<protein>
    <submittedName>
        <fullName evidence="9">Zinc finger CCCH domain-containing protein 18-like isoform X1</fullName>
    </submittedName>
</protein>
<dbReference type="InterPro" id="IPR036855">
    <property type="entry name" value="Znf_CCCH_sf"/>
</dbReference>
<feature type="region of interest" description="Disordered" evidence="5">
    <location>
        <begin position="493"/>
        <end position="713"/>
    </location>
</feature>
<keyword evidence="3 4" id="KW-0862">Zinc</keyword>
<feature type="zinc finger region" description="C3H1-type" evidence="4">
    <location>
        <begin position="278"/>
        <end position="305"/>
    </location>
</feature>
<feature type="compositionally biased region" description="Low complexity" evidence="5">
    <location>
        <begin position="566"/>
        <end position="601"/>
    </location>
</feature>
<feature type="region of interest" description="Disordered" evidence="5">
    <location>
        <begin position="28"/>
        <end position="133"/>
    </location>
</feature>
<dbReference type="Proteomes" id="UP000694941">
    <property type="component" value="Unplaced"/>
</dbReference>
<evidence type="ECO:0000256" key="1">
    <source>
        <dbReference type="ARBA" id="ARBA00022723"/>
    </source>
</evidence>
<reference evidence="9" key="1">
    <citation type="submission" date="2025-08" db="UniProtKB">
        <authorList>
            <consortium name="RefSeq"/>
        </authorList>
    </citation>
    <scope>IDENTIFICATION</scope>
    <source>
        <tissue evidence="9">Muscle</tissue>
    </source>
</reference>
<evidence type="ECO:0000256" key="2">
    <source>
        <dbReference type="ARBA" id="ARBA00022771"/>
    </source>
</evidence>
<keyword evidence="2 4" id="KW-0863">Zinc-finger</keyword>
<dbReference type="InterPro" id="IPR052647">
    <property type="entry name" value="Zinc_finger_CCCH-type"/>
</dbReference>
<feature type="compositionally biased region" description="Basic and acidic residues" evidence="5">
    <location>
        <begin position="678"/>
        <end position="690"/>
    </location>
</feature>
<dbReference type="InterPro" id="IPR000571">
    <property type="entry name" value="Znf_CCCH"/>
</dbReference>
<feature type="compositionally biased region" description="Pro residues" evidence="5">
    <location>
        <begin position="362"/>
        <end position="373"/>
    </location>
</feature>
<evidence type="ECO:0000256" key="6">
    <source>
        <dbReference type="SAM" id="SignalP"/>
    </source>
</evidence>
<feature type="compositionally biased region" description="Basic and acidic residues" evidence="5">
    <location>
        <begin position="227"/>
        <end position="248"/>
    </location>
</feature>
<feature type="compositionally biased region" description="Acidic residues" evidence="5">
    <location>
        <begin position="209"/>
        <end position="226"/>
    </location>
</feature>
<dbReference type="SUPFAM" id="SSF90229">
    <property type="entry name" value="CCCH zinc finger"/>
    <property type="match status" value="1"/>
</dbReference>
<dbReference type="RefSeq" id="XP_013774604.1">
    <property type="nucleotide sequence ID" value="XM_013919150.2"/>
</dbReference>
<feature type="compositionally biased region" description="Low complexity" evidence="5">
    <location>
        <begin position="63"/>
        <end position="73"/>
    </location>
</feature>
<feature type="compositionally biased region" description="Basic and acidic residues" evidence="5">
    <location>
        <begin position="30"/>
        <end position="48"/>
    </location>
</feature>
<evidence type="ECO:0000313" key="8">
    <source>
        <dbReference type="Proteomes" id="UP000694941"/>
    </source>
</evidence>
<keyword evidence="1 4" id="KW-0479">Metal-binding</keyword>
<feature type="chain" id="PRO_5046175513" evidence="6">
    <location>
        <begin position="19"/>
        <end position="713"/>
    </location>
</feature>
<evidence type="ECO:0000259" key="7">
    <source>
        <dbReference type="PROSITE" id="PS50103"/>
    </source>
</evidence>
<feature type="domain" description="C3H1-type" evidence="7">
    <location>
        <begin position="278"/>
        <end position="305"/>
    </location>
</feature>